<dbReference type="AlphaFoldDB" id="A0A2S5Z6P7"/>
<evidence type="ECO:0000259" key="2">
    <source>
        <dbReference type="Pfam" id="PF20432"/>
    </source>
</evidence>
<dbReference type="EMBL" id="PSSX01000018">
    <property type="protein sequence ID" value="PPI83046.1"/>
    <property type="molecule type" value="Genomic_DNA"/>
</dbReference>
<evidence type="ECO:0000313" key="3">
    <source>
        <dbReference type="EMBL" id="PPI83046.1"/>
    </source>
</evidence>
<accession>A0A2S5Z6P7</accession>
<dbReference type="InterPro" id="IPR024467">
    <property type="entry name" value="Xre/MbcA/ParS-like_toxin-bd"/>
</dbReference>
<proteinExistence type="predicted"/>
<dbReference type="NCBIfam" id="TIGR02293">
    <property type="entry name" value="TAS_TIGR02293"/>
    <property type="match status" value="1"/>
</dbReference>
<evidence type="ECO:0000313" key="4">
    <source>
        <dbReference type="Proteomes" id="UP000239917"/>
    </source>
</evidence>
<dbReference type="Proteomes" id="UP000239917">
    <property type="component" value="Unassembled WGS sequence"/>
</dbReference>
<evidence type="ECO:0000259" key="1">
    <source>
        <dbReference type="Pfam" id="PF09722"/>
    </source>
</evidence>
<keyword evidence="4" id="KW-1185">Reference proteome</keyword>
<name>A0A2S5Z6P7_9GAMM</name>
<dbReference type="InterPro" id="IPR011979">
    <property type="entry name" value="Antitox_Xre"/>
</dbReference>
<dbReference type="GO" id="GO:0003677">
    <property type="term" value="F:DNA binding"/>
    <property type="evidence" value="ECO:0007669"/>
    <property type="project" value="InterPro"/>
</dbReference>
<feature type="domain" description="Antitoxin Xre-like helix-turn-helix" evidence="2">
    <location>
        <begin position="68"/>
        <end position="122"/>
    </location>
</feature>
<reference evidence="3 4" key="1">
    <citation type="submission" date="2018-01" db="EMBL/GenBank/DDBJ databases">
        <title>Complete genome sequences of the type strains of Marinobacter flavimaris and Marinobacter maroccanus.</title>
        <authorList>
            <person name="Palau M."/>
            <person name="Boujida N."/>
            <person name="Manresa A."/>
            <person name="Minana-Galbis D."/>
        </authorList>
    </citation>
    <scope>NUCLEOTIDE SEQUENCE [LARGE SCALE GENOMIC DNA]</scope>
    <source>
        <strain evidence="3 4">N4</strain>
    </source>
</reference>
<gene>
    <name evidence="3" type="ORF">KEHDKFFH_16550</name>
</gene>
<comment type="caution">
    <text evidence="3">The sequence shown here is derived from an EMBL/GenBank/DDBJ whole genome shotgun (WGS) entry which is preliminary data.</text>
</comment>
<organism evidence="3 4">
    <name type="scientific">Marinobacter maroccanus</name>
    <dbReference type="NCBI Taxonomy" id="2055143"/>
    <lineage>
        <taxon>Bacteria</taxon>
        <taxon>Pseudomonadati</taxon>
        <taxon>Pseudomonadota</taxon>
        <taxon>Gammaproteobacteria</taxon>
        <taxon>Pseudomonadales</taxon>
        <taxon>Marinobacteraceae</taxon>
        <taxon>Marinobacter</taxon>
    </lineage>
</organism>
<sequence length="185" mass="20749">MTAPLWYSIFAKWREVHMSAITEKKQSPKGHFGPGKANVSGVYGGRGAVKAHRSTITGKYVFSGVQGVKKIRRGGKAKELDALKALYDIDDTVLCTLLDISPRTLVRRREDGTVNKAELDRVATLHLVMRDAVELFEGDRDKARRWLKRPVRALEHQCPIDLLDTEAGIRMVRDLIGQLEHGVYA</sequence>
<feature type="domain" description="Antitoxin Xre/MbcA/ParS-like toxin-binding" evidence="1">
    <location>
        <begin position="132"/>
        <end position="182"/>
    </location>
</feature>
<dbReference type="Pfam" id="PF20432">
    <property type="entry name" value="Xre-like-HTH"/>
    <property type="match status" value="1"/>
</dbReference>
<dbReference type="InterPro" id="IPR046847">
    <property type="entry name" value="Xre-like_HTH"/>
</dbReference>
<protein>
    <submittedName>
        <fullName evidence="3">Uncharacterized protein</fullName>
    </submittedName>
</protein>
<dbReference type="Pfam" id="PF09722">
    <property type="entry name" value="Xre_MbcA_ParS_C"/>
    <property type="match status" value="1"/>
</dbReference>